<evidence type="ECO:0000259" key="7">
    <source>
        <dbReference type="PROSITE" id="PS51194"/>
    </source>
</evidence>
<keyword evidence="4" id="KW-0813">Transport</keyword>
<dbReference type="InterPro" id="IPR000185">
    <property type="entry name" value="SecA"/>
</dbReference>
<dbReference type="PATRIC" id="fig|947033.5.peg.2541"/>
<dbReference type="GO" id="GO:0016020">
    <property type="term" value="C:membrane"/>
    <property type="evidence" value="ECO:0007669"/>
    <property type="project" value="InterPro"/>
</dbReference>
<feature type="coiled-coil region" evidence="6">
    <location>
        <begin position="838"/>
        <end position="865"/>
    </location>
</feature>
<keyword evidence="4" id="KW-0653">Protein transport</keyword>
<dbReference type="OrthoDB" id="5630239at2"/>
<evidence type="ECO:0000259" key="8">
    <source>
        <dbReference type="PROSITE" id="PS51196"/>
    </source>
</evidence>
<dbReference type="GO" id="GO:0006886">
    <property type="term" value="P:intracellular protein transport"/>
    <property type="evidence" value="ECO:0007669"/>
    <property type="project" value="InterPro"/>
</dbReference>
<accession>A0A0W0ZK96</accession>
<evidence type="ECO:0000256" key="4">
    <source>
        <dbReference type="ARBA" id="ARBA00022927"/>
    </source>
</evidence>
<dbReference type="PANTHER" id="PTHR30612">
    <property type="entry name" value="SECA INNER MEMBRANE COMPONENT OF SEC PROTEIN SECRETION SYSTEM"/>
    <property type="match status" value="1"/>
</dbReference>
<dbReference type="GO" id="GO:0005524">
    <property type="term" value="F:ATP binding"/>
    <property type="evidence" value="ECO:0007669"/>
    <property type="project" value="InterPro"/>
</dbReference>
<keyword evidence="6" id="KW-0175">Coiled coil</keyword>
<sequence>MPMPFFDDHRSESRTPTLINHMIALSKAVKDGAISVEELETISKQSTVSLESKWESLVNGSLDISTSPNNSLKKLYDVIKKAPSVSIKDATPLVEGLKRFDSEHGDYLPLSPLAIQNDQTLAVSLNDFATFYNVFIKHMSYTVEPGELGDQYTIDFDPLAAGTDWLRWQSTRPTHIRFDPSKSEHPGIFERFLGGQLKRDEWLSDLDIRRELALLGLERLVHIVPFKADDIGLALHFERQKHELDDPQEPYVIPLIVNLGEDGHSRLDSRGVHWTRMMVTVDPRTAPPTITVDYNDELFLHESSQEKVRKVLNQAIKYRTELGGYSRDEPLKVYKAFPECDNPTININGSGEQRDGFTCGYRALKGILADLIQKNVIKVGDKEDYQKFLDCADATSLRNFVYRSLLGNQSISNETKEVLQHFLPASVFEAASGGVFVVKPALVEGQLLTFSQPKVKKEGKQGKLNDEQLKELEKLVEQNKKINVLRDMEVIKSLATSEDEPLELNLQSILDVVAVKVADPNLVLRVIFEQVAKNMDLETLKLSGTDKIGQQLLHEKIDNLPLRIKLTSDEPKLTKYLELINARNTLIDGRTIVVPEGSDPWDSLFEHILFTPADFPAGERFEWMNHYAQRHTEAVAALGAAGFAKLLQYMATHEDRCEDSGFPFKEFDMTQVNPQHKEPIRIEDGLRFLVALRAHLQSEEPYIPFKQFNFDIPNLAENHETLNQELTAILAAMKAPGLEKLQINTDSLAKFPEQTIDTLITHIREKKYPTVLSFKAAKGTISPTLQEKLQELENAALSNRRLGLASTASPGHHALKAKTTEAVVLGKIGKAILKTEGLAGLDTEVQIQEQQQQQVQQQIQTALDDEELPEEEELSGEPFLPYAGTEDLINRATIARLAFFIAKRHPHLNIEQCWDLITGANADLFKYGIKNMTVSAAKVLIENLQDVQYGLHPDNLPRGFSLQQQKDGELVLAYTAFNPAVNPNESPLTIRFSKPMAPNQWYGNALQFMTREQAESLYKSVIEPMKKPRPTLDACISQFFFLKSDTFTVENKDITLNDSQRVKILNGFIAAMVSKEEASTIQRQIENIFGAKLTSSNIKAISEVLYEQGPKGLSNLLEDLNQIRTIKGEKFFASFKTCFIDPSQNLNELTTDSARAAMQKLLTLSSAQTAWWVSLTEQHSSNLLYEPESDQSDFTVIQAPGKRWANLAELTDGFLYFCGQLDEVSPGLALTEYCPLTEVADMRVALDRLLTTILPNALDVDEQFYQGLQGLSLAPLGPFYASRYEGYKLVTADMMLDLENSYHKASTPEKRAKANMVFAQKGFCFRSDKTKFGGNFADYAVDSNEKRKSLFLRYIATFNHRAPLSEYHEAFNKILKVESKDDEGKKQEDLIIIVAGFGVGKRGKCFTQDEITRLIDWVGQCPSDESGEMEKVLSSWRSLLAQSIRPTIAEIIDISRLVFTTGMPRICIKRVQSIMSKYNTLMSQEGTKSAENFLEALMILSKNKQNLGAKNFIDIVYQLEGLNVPFNSMREVKAEVDLEPKIRSATAKLLAVCNSTGVDESNALVTAKALYAEVEKCFKAHGAQTTNDLLELLGNIDVEKSKDLPSLKELTTLIQGIAEHAKPDYNTLERTVKSNLPESCVIQMEKVTASPVEPAGNLHMIITKYMGEIRAELVDYKTQIDAKLGEGFFDGLATPEGTRRLLDGLENIADMTGLLGGIVQGKIKGVMLKVYDGVVSDGQERIGIKDNVAKGRLAKILNNKMNHPIKKEDDFERFCKGFAGELQSLNQFLGNLQLINKAWPVDFGNVLDALDNSPNLNAYPLPLLAHITSALVTNFDKNTPFPSDLLYQFLAVKDVKTIEALKGIVDEALDKEKTSLLKNTEKKLLCELALRYCDAAVDPRTAPEYIKKILAYQAADGDLFAARMKLLSGFVKVEAKNLTDIDDAFKVLNELTIPELNAKTVGFFTEDKERGTDFLPVITELGKIADKPKRSLVLAIALKAAQQNPETYQGDLLRQVIINLNKLDPEILKQLDALYRSPKHPELASLNALLSDPLTPLNAKVLETLQADYDRDYWLKTKNMHRNFYGCDLFLMSGNLNIKKSDKNHLYLYKDATERFYYKTQDNKNHYLDDQAIKAVLKNKNFDQPAARPSPCTIHEVCSLVLKETSKRGHSQFIANQLAKYLDNLQDLNYERPLLLSQREELQRWFLYINAIGNNRGIPTQPWTPEGGASKPVKEMSHEEIQGLLKHYRVQLKDTTSLSEEARLKIRLETIALLREAMYRGTGKFPRPTQILYLLTAMQSGQDFVAQIQTGQGKSMTAGLAAAMANVEGKTVDICTSSLFLANEGLEENHGFFEYLGMKAKLIHANSGKDEYEEGAIHYSSMSELALHRSKMQLLGKVFPENCTLIADEVDFSTLDDSTRYRYATSLDPVTDPHKSPYTWIYESLVQFVDSQKAPKSDEEFLAQAKNWLRNTAKTKEEKEQLRVLEEQPEVYKKRLETWLVAAGKTNQLVEMEQVRFRVIPLEHKKYGSVSKACILAGGRPNIQAEFSDAIQQFLHVRLRQKYRSEIDAGKMPDFLVEPEKTYITTLNSKILFNIYKQRLGMSGTVGSREELKEQHAKYGFRFVDIPPFDESNREDLQPILTNPKYVTDPEAESRDHINRIVKETLHYLRSQENGLAGPMLIHCADKEQGEKIYDALKKAIEKDPKKYKSKFQGVSQGIQRFYSSEQSTPAARNAEEIAIKNKAGQDGVITISTVFGRGTDIKPTHDNGLYTIDTFVDTNPYSSEDLERSKRQKIGRSGRAGQQGFTRLIVRRSEFSDIYTPKQMRKIPETIEGLDQAIYELNRVRNEKRVVERQLRESFDDVKDIIYQEFFKYIQVLNATAENVPKKAIREKLTKQWNLVLSRIDDRWEELQHDPNLKGNMSQQLEEIAKFACAQWNELAKDNGALRDDIKGWAEYNKLTSLKLPEIKPLDSQELLETVRAQKPRLERFYVKRRQQYGKVDPSVPEAAVYSDFMAASKFSMMGEAVAQARTEATQAYITKKIEWLSTQAHRQKLRGKFDIAVGDFTEKNVKEIMGALLYLRYQAHRDGNPVAYVRLSQECQRFEKQMLWSQDKKLLDAVIQARKGHFNVLTHHRGEHESQKVKYLSMLMAEGRTLLPKEAHQWKKDDFATWWRGGDKAPGIQTQAVNWLTAYRDNWWSRGYVSLDRKEVVTKLLKKLQKENQSPQQVLEHIAAARKKLLEQDVTHSRSLKSSVHGRLYQYLNELELKVQAAMAPEDLDTYTDNTFDNVKLVLQQAALLGIKSEEITVGILDKKAATPQEKYQTFSVFFSNVAYMGKPKGVKNDNWDAFQSYCQQTKLQMVRYFAQCDKNSSLNEGRSIQVYQAASDAAAAHFERIMNRDISPELNLPANGKFNYRDRSVTFKLSDDHYSLINQGNKSPLFLKVNQADTYRELLYYLERSIVEKSPDDTQVVFQSITLARSERYQAEGFKLSVEMIIDGVPAQMNYEINMNTGEMYCNDQELQKLNMPHAQEPELGEFTLGKELEKLQQELAKIKSTGATLTAETEVRMRQMHLQMQKLTQKFKERANGIKNDDAQPSQILTQKSG</sequence>
<evidence type="ECO:0000256" key="1">
    <source>
        <dbReference type="ARBA" id="ARBA00022475"/>
    </source>
</evidence>
<evidence type="ECO:0000256" key="3">
    <source>
        <dbReference type="ARBA" id="ARBA00022519"/>
    </source>
</evidence>
<evidence type="ECO:0000256" key="6">
    <source>
        <dbReference type="SAM" id="Coils"/>
    </source>
</evidence>
<dbReference type="PRINTS" id="PR00906">
    <property type="entry name" value="SECA"/>
</dbReference>
<dbReference type="SUPFAM" id="SSF52540">
    <property type="entry name" value="P-loop containing nucleoside triphosphate hydrolases"/>
    <property type="match status" value="2"/>
</dbReference>
<dbReference type="InterPro" id="IPR011115">
    <property type="entry name" value="SecA_DEAD"/>
</dbReference>
<dbReference type="PANTHER" id="PTHR30612:SF0">
    <property type="entry name" value="CHLOROPLAST PROTEIN-TRANSPORTING ATPASE"/>
    <property type="match status" value="1"/>
</dbReference>
<evidence type="ECO:0000313" key="10">
    <source>
        <dbReference type="Proteomes" id="UP000054926"/>
    </source>
</evidence>
<dbReference type="Proteomes" id="UP000054926">
    <property type="component" value="Unassembled WGS sequence"/>
</dbReference>
<comment type="caution">
    <text evidence="9">The sequence shown here is derived from an EMBL/GenBank/DDBJ whole genome shotgun (WGS) entry which is preliminary data.</text>
</comment>
<dbReference type="RefSeq" id="WP_083503955.1">
    <property type="nucleotide sequence ID" value="NZ_LNYY01000019.1"/>
</dbReference>
<gene>
    <name evidence="9" type="ORF">Lste_2396</name>
</gene>
<feature type="domain" description="SecA family profile" evidence="8">
    <location>
        <begin position="2205"/>
        <end position="2841"/>
    </location>
</feature>
<evidence type="ECO:0000313" key="9">
    <source>
        <dbReference type="EMBL" id="KTD69238.1"/>
    </source>
</evidence>
<dbReference type="InterPro" id="IPR027417">
    <property type="entry name" value="P-loop_NTPase"/>
</dbReference>
<proteinExistence type="predicted"/>
<protein>
    <submittedName>
        <fullName evidence="9">Coiled-coil protein</fullName>
    </submittedName>
</protein>
<organism evidence="9 10">
    <name type="scientific">Legionella steelei</name>
    <dbReference type="NCBI Taxonomy" id="947033"/>
    <lineage>
        <taxon>Bacteria</taxon>
        <taxon>Pseudomonadati</taxon>
        <taxon>Pseudomonadota</taxon>
        <taxon>Gammaproteobacteria</taxon>
        <taxon>Legionellales</taxon>
        <taxon>Legionellaceae</taxon>
        <taxon>Legionella</taxon>
    </lineage>
</organism>
<dbReference type="EMBL" id="LNYY01000019">
    <property type="protein sequence ID" value="KTD69238.1"/>
    <property type="molecule type" value="Genomic_DNA"/>
</dbReference>
<evidence type="ECO:0000256" key="2">
    <source>
        <dbReference type="ARBA" id="ARBA00022490"/>
    </source>
</evidence>
<keyword evidence="5" id="KW-0811">Translocation</keyword>
<feature type="domain" description="Helicase C-terminal" evidence="7">
    <location>
        <begin position="2661"/>
        <end position="2850"/>
    </location>
</feature>
<dbReference type="PROSITE" id="PS51196">
    <property type="entry name" value="SECA_MOTOR_DEAD"/>
    <property type="match status" value="1"/>
</dbReference>
<keyword evidence="2" id="KW-0963">Cytoplasm</keyword>
<keyword evidence="3" id="KW-0472">Membrane</keyword>
<dbReference type="GO" id="GO:0006605">
    <property type="term" value="P:protein targeting"/>
    <property type="evidence" value="ECO:0007669"/>
    <property type="project" value="InterPro"/>
</dbReference>
<dbReference type="InterPro" id="IPR001650">
    <property type="entry name" value="Helicase_C-like"/>
</dbReference>
<dbReference type="GO" id="GO:0017038">
    <property type="term" value="P:protein import"/>
    <property type="evidence" value="ECO:0007669"/>
    <property type="project" value="InterPro"/>
</dbReference>
<evidence type="ECO:0000256" key="5">
    <source>
        <dbReference type="ARBA" id="ARBA00023010"/>
    </source>
</evidence>
<dbReference type="STRING" id="947033.Lste_2396"/>
<dbReference type="Gene3D" id="3.40.50.300">
    <property type="entry name" value="P-loop containing nucleotide triphosphate hydrolases"/>
    <property type="match status" value="2"/>
</dbReference>
<keyword evidence="1" id="KW-1003">Cell membrane</keyword>
<dbReference type="PROSITE" id="PS51194">
    <property type="entry name" value="HELICASE_CTER"/>
    <property type="match status" value="1"/>
</dbReference>
<dbReference type="InterPro" id="IPR014018">
    <property type="entry name" value="SecA_motor_DEAD"/>
</dbReference>
<reference evidence="9 10" key="1">
    <citation type="submission" date="2015-11" db="EMBL/GenBank/DDBJ databases">
        <title>Genomic analysis of 38 Legionella species identifies large and diverse effector repertoires.</title>
        <authorList>
            <person name="Burstein D."/>
            <person name="Amaro F."/>
            <person name="Zusman T."/>
            <person name="Lifshitz Z."/>
            <person name="Cohen O."/>
            <person name="Gilbert J.A."/>
            <person name="Pupko T."/>
            <person name="Shuman H.A."/>
            <person name="Segal G."/>
        </authorList>
    </citation>
    <scope>NUCLEOTIDE SEQUENCE [LARGE SCALE GENOMIC DNA]</scope>
    <source>
        <strain evidence="9 10">IMVS3376</strain>
    </source>
</reference>
<dbReference type="Pfam" id="PF07517">
    <property type="entry name" value="SecA_DEAD"/>
    <property type="match status" value="1"/>
</dbReference>
<keyword evidence="3" id="KW-0997">Cell inner membrane</keyword>
<name>A0A0W0ZK96_9GAMM</name>
<keyword evidence="10" id="KW-1185">Reference proteome</keyword>